<accession>A0A511D5P6</accession>
<evidence type="ECO:0000259" key="2">
    <source>
        <dbReference type="Pfam" id="PF09995"/>
    </source>
</evidence>
<dbReference type="PANTHER" id="PTHR36151:SF3">
    <property type="entry name" value="ER-BOUND OXYGENASE MPAB_MPAB'_RUBBER OXYGENASE CATALYTIC DOMAIN-CONTAINING PROTEIN"/>
    <property type="match status" value="1"/>
</dbReference>
<feature type="domain" description="ER-bound oxygenase mpaB/mpaB'/Rubber oxygenase catalytic" evidence="2">
    <location>
        <begin position="20"/>
        <end position="247"/>
    </location>
</feature>
<dbReference type="InterPro" id="IPR018713">
    <property type="entry name" value="MPAB/Lcp_cat_dom"/>
</dbReference>
<proteinExistence type="predicted"/>
<dbReference type="RefSeq" id="WP_037056555.1">
    <property type="nucleotide sequence ID" value="NZ_AUII01000006.1"/>
</dbReference>
<dbReference type="AlphaFoldDB" id="A0A511D5P6"/>
<dbReference type="PANTHER" id="PTHR36151">
    <property type="entry name" value="BLR2777 PROTEIN"/>
    <property type="match status" value="1"/>
</dbReference>
<keyword evidence="4" id="KW-1185">Reference proteome</keyword>
<evidence type="ECO:0000313" key="3">
    <source>
        <dbReference type="EMBL" id="GEL20122.1"/>
    </source>
</evidence>
<dbReference type="EMBL" id="BJVI01000058">
    <property type="protein sequence ID" value="GEL20122.1"/>
    <property type="molecule type" value="Genomic_DNA"/>
</dbReference>
<comment type="caution">
    <text evidence="3">The sequence shown here is derived from an EMBL/GenBank/DDBJ whole genome shotgun (WGS) entry which is preliminary data.</text>
</comment>
<name>A0A511D5P6_9PSEU</name>
<dbReference type="Pfam" id="PF09995">
    <property type="entry name" value="MPAB_Lcp_cat"/>
    <property type="match status" value="1"/>
</dbReference>
<sequence>MNGTAPHDDDGLFGPESVTWRVHMEPVLWVGGFRALLLQSLHPRVMRGTYQNSALFDPRKAWPRFQRTVEFVEVRTFGSTAQVEAAAARVRRLHAALHAYDPDTNATFALDEPSGLLFVHCAEIDSYADIARRAGILDDAGIERYLAESVRAARVVGLTAAPASSAQMRAYFERVRPELRLTDEARQATGNLLAPKGSAPRGVKFAITAVASMALATLPRWARRLYGLPGLPTTDLSMAMTLRGLRAATSLLPDAPASPEVERARRLMRQSRQGGECAASPARSIPRSG</sequence>
<evidence type="ECO:0000313" key="4">
    <source>
        <dbReference type="Proteomes" id="UP000321328"/>
    </source>
</evidence>
<dbReference type="Proteomes" id="UP000321328">
    <property type="component" value="Unassembled WGS sequence"/>
</dbReference>
<gene>
    <name evidence="3" type="ORF">PA7_39590</name>
</gene>
<reference evidence="3 4" key="1">
    <citation type="submission" date="2019-07" db="EMBL/GenBank/DDBJ databases">
        <title>Whole genome shotgun sequence of Pseudonocardia asaccharolytica NBRC 16224.</title>
        <authorList>
            <person name="Hosoyama A."/>
            <person name="Uohara A."/>
            <person name="Ohji S."/>
            <person name="Ichikawa N."/>
        </authorList>
    </citation>
    <scope>NUCLEOTIDE SEQUENCE [LARGE SCALE GENOMIC DNA]</scope>
    <source>
        <strain evidence="3 4">NBRC 16224</strain>
    </source>
</reference>
<organism evidence="3 4">
    <name type="scientific">Pseudonocardia asaccharolytica DSM 44247 = NBRC 16224</name>
    <dbReference type="NCBI Taxonomy" id="1123024"/>
    <lineage>
        <taxon>Bacteria</taxon>
        <taxon>Bacillati</taxon>
        <taxon>Actinomycetota</taxon>
        <taxon>Actinomycetes</taxon>
        <taxon>Pseudonocardiales</taxon>
        <taxon>Pseudonocardiaceae</taxon>
        <taxon>Pseudonocardia</taxon>
    </lineage>
</organism>
<dbReference type="GO" id="GO:0016491">
    <property type="term" value="F:oxidoreductase activity"/>
    <property type="evidence" value="ECO:0007669"/>
    <property type="project" value="InterPro"/>
</dbReference>
<feature type="region of interest" description="Disordered" evidence="1">
    <location>
        <begin position="267"/>
        <end position="289"/>
    </location>
</feature>
<protein>
    <recommendedName>
        <fullName evidence="2">ER-bound oxygenase mpaB/mpaB'/Rubber oxygenase catalytic domain-containing protein</fullName>
    </recommendedName>
</protein>
<dbReference type="STRING" id="1123024.GCA_000423625_02001"/>
<evidence type="ECO:0000256" key="1">
    <source>
        <dbReference type="SAM" id="MobiDB-lite"/>
    </source>
</evidence>